<dbReference type="EMBL" id="MLFT02000260">
    <property type="protein sequence ID" value="PHT28116.1"/>
    <property type="molecule type" value="Genomic_DNA"/>
</dbReference>
<dbReference type="STRING" id="33114.A0A2G2V552"/>
<keyword evidence="1" id="KW-0812">Transmembrane</keyword>
<dbReference type="GO" id="GO:0005524">
    <property type="term" value="F:ATP binding"/>
    <property type="evidence" value="ECO:0007669"/>
    <property type="project" value="InterPro"/>
</dbReference>
<reference evidence="4 5" key="1">
    <citation type="journal article" date="2017" name="Genome Biol.">
        <title>New reference genome sequences of hot pepper reveal the massive evolution of plant disease-resistance genes by retroduplication.</title>
        <authorList>
            <person name="Kim S."/>
            <person name="Park J."/>
            <person name="Yeom S.I."/>
            <person name="Kim Y.M."/>
            <person name="Seo E."/>
            <person name="Kim K.T."/>
            <person name="Kim M.S."/>
            <person name="Lee J.M."/>
            <person name="Cheong K."/>
            <person name="Shin H.S."/>
            <person name="Kim S.B."/>
            <person name="Han K."/>
            <person name="Lee J."/>
            <person name="Park M."/>
            <person name="Lee H.A."/>
            <person name="Lee H.Y."/>
            <person name="Lee Y."/>
            <person name="Oh S."/>
            <person name="Lee J.H."/>
            <person name="Choi E."/>
            <person name="Choi E."/>
            <person name="Lee S.E."/>
            <person name="Jeon J."/>
            <person name="Kim H."/>
            <person name="Choi G."/>
            <person name="Song H."/>
            <person name="Lee J."/>
            <person name="Lee S.C."/>
            <person name="Kwon J.K."/>
            <person name="Lee H.Y."/>
            <person name="Koo N."/>
            <person name="Hong Y."/>
            <person name="Kim R.W."/>
            <person name="Kang W.H."/>
            <person name="Huh J.H."/>
            <person name="Kang B.C."/>
            <person name="Yang T.J."/>
            <person name="Lee Y.H."/>
            <person name="Bennetzen J.L."/>
            <person name="Choi D."/>
        </authorList>
    </citation>
    <scope>NUCLEOTIDE SEQUENCE [LARGE SCALE GENOMIC DNA]</scope>
    <source>
        <strain evidence="5">cv. PBC81</strain>
    </source>
</reference>
<dbReference type="InterPro" id="IPR036640">
    <property type="entry name" value="ABC1_TM_sf"/>
</dbReference>
<dbReference type="AlphaFoldDB" id="A0A2G2V552"/>
<evidence type="ECO:0000313" key="4">
    <source>
        <dbReference type="EMBL" id="PHT28116.1"/>
    </source>
</evidence>
<keyword evidence="5" id="KW-1185">Reference proteome</keyword>
<gene>
    <name evidence="4" type="ORF">CQW23_32277</name>
</gene>
<proteinExistence type="predicted"/>
<dbReference type="GO" id="GO:0016020">
    <property type="term" value="C:membrane"/>
    <property type="evidence" value="ECO:0007669"/>
    <property type="project" value="InterPro"/>
</dbReference>
<keyword evidence="2" id="KW-1133">Transmembrane helix</keyword>
<evidence type="ECO:0000256" key="1">
    <source>
        <dbReference type="ARBA" id="ARBA00022692"/>
    </source>
</evidence>
<dbReference type="Gene3D" id="1.20.1560.10">
    <property type="entry name" value="ABC transporter type 1, transmembrane domain"/>
    <property type="match status" value="1"/>
</dbReference>
<dbReference type="OrthoDB" id="6500128at2759"/>
<dbReference type="SUPFAM" id="SSF90123">
    <property type="entry name" value="ABC transporter transmembrane region"/>
    <property type="match status" value="1"/>
</dbReference>
<comment type="caution">
    <text evidence="4">The sequence shown here is derived from an EMBL/GenBank/DDBJ whole genome shotgun (WGS) entry which is preliminary data.</text>
</comment>
<protein>
    <submittedName>
        <fullName evidence="4">Uncharacterized protein</fullName>
    </submittedName>
</protein>
<keyword evidence="3" id="KW-0472">Membrane</keyword>
<evidence type="ECO:0000256" key="3">
    <source>
        <dbReference type="ARBA" id="ARBA00023136"/>
    </source>
</evidence>
<name>A0A2G2V552_CAPBA</name>
<sequence>MFCLYSVYAASFYAGARLVESGKVTFAEVFRVFYGVSLTATAISQSGGLVPDSTKAKTGASSIFALLDKQHSWFELSLELSF</sequence>
<reference evidence="5" key="2">
    <citation type="journal article" date="2017" name="J. Anim. Genet.">
        <title>Multiple reference genome sequences of hot pepper reveal the massive evolution of plant disease resistance genes by retroduplication.</title>
        <authorList>
            <person name="Kim S."/>
            <person name="Park J."/>
            <person name="Yeom S.-I."/>
            <person name="Kim Y.-M."/>
            <person name="Seo E."/>
            <person name="Kim K.-T."/>
            <person name="Kim M.-S."/>
            <person name="Lee J.M."/>
            <person name="Cheong K."/>
            <person name="Shin H.-S."/>
            <person name="Kim S.-B."/>
            <person name="Han K."/>
            <person name="Lee J."/>
            <person name="Park M."/>
            <person name="Lee H.-A."/>
            <person name="Lee H.-Y."/>
            <person name="Lee Y."/>
            <person name="Oh S."/>
            <person name="Lee J.H."/>
            <person name="Choi E."/>
            <person name="Choi E."/>
            <person name="Lee S.E."/>
            <person name="Jeon J."/>
            <person name="Kim H."/>
            <person name="Choi G."/>
            <person name="Song H."/>
            <person name="Lee J."/>
            <person name="Lee S.-C."/>
            <person name="Kwon J.-K."/>
            <person name="Lee H.-Y."/>
            <person name="Koo N."/>
            <person name="Hong Y."/>
            <person name="Kim R.W."/>
            <person name="Kang W.-H."/>
            <person name="Huh J.H."/>
            <person name="Kang B.-C."/>
            <person name="Yang T.-J."/>
            <person name="Lee Y.-H."/>
            <person name="Bennetzen J.L."/>
            <person name="Choi D."/>
        </authorList>
    </citation>
    <scope>NUCLEOTIDE SEQUENCE [LARGE SCALE GENOMIC DNA]</scope>
    <source>
        <strain evidence="5">cv. PBC81</strain>
    </source>
</reference>
<dbReference type="Proteomes" id="UP000224567">
    <property type="component" value="Unassembled WGS sequence"/>
</dbReference>
<evidence type="ECO:0000256" key="2">
    <source>
        <dbReference type="ARBA" id="ARBA00022989"/>
    </source>
</evidence>
<organism evidence="4 5">
    <name type="scientific">Capsicum baccatum</name>
    <name type="common">Peruvian pepper</name>
    <dbReference type="NCBI Taxonomy" id="33114"/>
    <lineage>
        <taxon>Eukaryota</taxon>
        <taxon>Viridiplantae</taxon>
        <taxon>Streptophyta</taxon>
        <taxon>Embryophyta</taxon>
        <taxon>Tracheophyta</taxon>
        <taxon>Spermatophyta</taxon>
        <taxon>Magnoliopsida</taxon>
        <taxon>eudicotyledons</taxon>
        <taxon>Gunneridae</taxon>
        <taxon>Pentapetalae</taxon>
        <taxon>asterids</taxon>
        <taxon>lamiids</taxon>
        <taxon>Solanales</taxon>
        <taxon>Solanaceae</taxon>
        <taxon>Solanoideae</taxon>
        <taxon>Capsiceae</taxon>
        <taxon>Capsicum</taxon>
    </lineage>
</organism>
<accession>A0A2G2V552</accession>
<evidence type="ECO:0000313" key="5">
    <source>
        <dbReference type="Proteomes" id="UP000224567"/>
    </source>
</evidence>